<dbReference type="GO" id="GO:0034976">
    <property type="term" value="P:response to endoplasmic reticulum stress"/>
    <property type="evidence" value="ECO:0007669"/>
    <property type="project" value="TreeGrafter"/>
</dbReference>
<evidence type="ECO:0000256" key="2">
    <source>
        <dbReference type="ARBA" id="ARBA00002692"/>
    </source>
</evidence>
<evidence type="ECO:0000256" key="6">
    <source>
        <dbReference type="ARBA" id="ARBA00022824"/>
    </source>
</evidence>
<keyword evidence="8" id="KW-0676">Redox-active center</keyword>
<evidence type="ECO:0000259" key="11">
    <source>
        <dbReference type="PROSITE" id="PS51352"/>
    </source>
</evidence>
<evidence type="ECO:0000256" key="7">
    <source>
        <dbReference type="ARBA" id="ARBA00023235"/>
    </source>
</evidence>
<dbReference type="InterPro" id="IPR013766">
    <property type="entry name" value="Thioredoxin_domain"/>
</dbReference>
<evidence type="ECO:0000313" key="12">
    <source>
        <dbReference type="EMBL" id="KAF4428967.1"/>
    </source>
</evidence>
<dbReference type="GO" id="GO:0006457">
    <property type="term" value="P:protein folding"/>
    <property type="evidence" value="ECO:0007669"/>
    <property type="project" value="TreeGrafter"/>
</dbReference>
<keyword evidence="13" id="KW-1185">Reference proteome</keyword>
<accession>A0A8H4JKQ0</accession>
<comment type="catalytic activity">
    <reaction evidence="1">
        <text>Catalyzes the rearrangement of -S-S- bonds in proteins.</text>
        <dbReference type="EC" id="5.3.4.1"/>
    </reaction>
</comment>
<dbReference type="AlphaFoldDB" id="A0A8H4JKQ0"/>
<keyword evidence="6" id="KW-0256">Endoplasmic reticulum</keyword>
<dbReference type="GO" id="GO:0003756">
    <property type="term" value="F:protein disulfide isomerase activity"/>
    <property type="evidence" value="ECO:0007669"/>
    <property type="project" value="UniProtKB-EC"/>
</dbReference>
<organism evidence="12 13">
    <name type="scientific">Fusarium austroafricanum</name>
    <dbReference type="NCBI Taxonomy" id="2364996"/>
    <lineage>
        <taxon>Eukaryota</taxon>
        <taxon>Fungi</taxon>
        <taxon>Dikarya</taxon>
        <taxon>Ascomycota</taxon>
        <taxon>Pezizomycotina</taxon>
        <taxon>Sordariomycetes</taxon>
        <taxon>Hypocreomycetidae</taxon>
        <taxon>Hypocreales</taxon>
        <taxon>Nectriaceae</taxon>
        <taxon>Fusarium</taxon>
        <taxon>Fusarium concolor species complex</taxon>
    </lineage>
</organism>
<protein>
    <recommendedName>
        <fullName evidence="9">Protein disulfide-isomerase</fullName>
        <ecNumber evidence="5">5.3.4.1</ecNumber>
    </recommendedName>
</protein>
<dbReference type="PROSITE" id="PS51352">
    <property type="entry name" value="THIOREDOXIN_2"/>
    <property type="match status" value="1"/>
</dbReference>
<keyword evidence="10" id="KW-0732">Signal</keyword>
<dbReference type="SUPFAM" id="SSF52833">
    <property type="entry name" value="Thioredoxin-like"/>
    <property type="match status" value="3"/>
</dbReference>
<evidence type="ECO:0000256" key="1">
    <source>
        <dbReference type="ARBA" id="ARBA00001182"/>
    </source>
</evidence>
<dbReference type="CDD" id="cd02961">
    <property type="entry name" value="PDI_a_family"/>
    <property type="match status" value="1"/>
</dbReference>
<dbReference type="EC" id="5.3.4.1" evidence="5"/>
<dbReference type="PANTHER" id="PTHR18929">
    <property type="entry name" value="PROTEIN DISULFIDE ISOMERASE"/>
    <property type="match status" value="1"/>
</dbReference>
<comment type="subcellular location">
    <subcellularLocation>
        <location evidence="3">Endoplasmic reticulum lumen</location>
    </subcellularLocation>
</comment>
<dbReference type="EMBL" id="JAADJG010001015">
    <property type="protein sequence ID" value="KAF4428967.1"/>
    <property type="molecule type" value="Genomic_DNA"/>
</dbReference>
<dbReference type="GO" id="GO:0005788">
    <property type="term" value="C:endoplasmic reticulum lumen"/>
    <property type="evidence" value="ECO:0007669"/>
    <property type="project" value="UniProtKB-SubCell"/>
</dbReference>
<feature type="signal peptide" evidence="10">
    <location>
        <begin position="1"/>
        <end position="19"/>
    </location>
</feature>
<evidence type="ECO:0000256" key="3">
    <source>
        <dbReference type="ARBA" id="ARBA00004319"/>
    </source>
</evidence>
<feature type="domain" description="Thioredoxin" evidence="11">
    <location>
        <begin position="203"/>
        <end position="372"/>
    </location>
</feature>
<dbReference type="CDD" id="cd02981">
    <property type="entry name" value="PDI_b_family"/>
    <property type="match status" value="1"/>
</dbReference>
<evidence type="ECO:0000256" key="8">
    <source>
        <dbReference type="ARBA" id="ARBA00023284"/>
    </source>
</evidence>
<feature type="chain" id="PRO_5034803540" description="Protein disulfide-isomerase" evidence="10">
    <location>
        <begin position="20"/>
        <end position="389"/>
    </location>
</feature>
<dbReference type="Proteomes" id="UP000605986">
    <property type="component" value="Unassembled WGS sequence"/>
</dbReference>
<gene>
    <name evidence="12" type="ORF">F53441_14027</name>
</gene>
<evidence type="ECO:0000256" key="4">
    <source>
        <dbReference type="ARBA" id="ARBA00006347"/>
    </source>
</evidence>
<comment type="similarity">
    <text evidence="4">Belongs to the protein disulfide isomerase family.</text>
</comment>
<dbReference type="Pfam" id="PF00085">
    <property type="entry name" value="Thioredoxin"/>
    <property type="match status" value="1"/>
</dbReference>
<evidence type="ECO:0000256" key="10">
    <source>
        <dbReference type="SAM" id="SignalP"/>
    </source>
</evidence>
<comment type="caution">
    <text evidence="12">The sequence shown here is derived from an EMBL/GenBank/DDBJ whole genome shotgun (WGS) entry which is preliminary data.</text>
</comment>
<dbReference type="Pfam" id="PF13848">
    <property type="entry name" value="Thioredoxin_6"/>
    <property type="match status" value="1"/>
</dbReference>
<reference evidence="12" key="1">
    <citation type="submission" date="2020-01" db="EMBL/GenBank/DDBJ databases">
        <title>Identification and distribution of gene clusters putatively required for synthesis of sphingolipid metabolism inhibitors in phylogenetically diverse species of the filamentous fungus Fusarium.</title>
        <authorList>
            <person name="Kim H.-S."/>
            <person name="Busman M."/>
            <person name="Brown D.W."/>
            <person name="Divon H."/>
            <person name="Uhlig S."/>
            <person name="Proctor R.H."/>
        </authorList>
    </citation>
    <scope>NUCLEOTIDE SEQUENCE</scope>
    <source>
        <strain evidence="12">NRRL 53441</strain>
    </source>
</reference>
<comment type="function">
    <text evidence="2">Participates in the folding of proteins containing disulfide bonds, may be involved in glycosylation, prolyl hydroxylation and triglyceride transfer.</text>
</comment>
<sequence length="389" mass="43530">MRLLYLVSLVALCTPTATAGIKLRRTEFNVLVSSRQALILFTADGLLAKTAIASINCNDEAMVCDDAQVLSVPTLKFTTGNGNLVTYKEALDESSIVKYIERQSGSPVTDLTKKSHIDFATSARVAVVAFLGTAGHEEERKTFNTVAERWRTHYSFGSVNSFDRHGTEPSIAVYTQEQDDPVYYRGAFNEGDIETFLRDATIPLIGEFDPVAHAKVVKEGKPLAQIFFSQHKERVKLVKSLIPLAKKYKDQISFMTVLVSDYPARCKNFDEFVYDKSRDVLVEFHVPWCQYCTELQVQMNELGSKYSKSGLSKKISIAAIDVDANDVPIEINSYPSIRLYRAGTNEIVSFTGNFTQMLTEKQLDDFVSTSGSYGISLFDQDKARNYDEL</sequence>
<dbReference type="PANTHER" id="PTHR18929:SF132">
    <property type="entry name" value="PROTEIN DISULFIDE-ISOMERASE A3"/>
    <property type="match status" value="1"/>
</dbReference>
<evidence type="ECO:0000256" key="9">
    <source>
        <dbReference type="ARBA" id="ARBA00039846"/>
    </source>
</evidence>
<evidence type="ECO:0000313" key="13">
    <source>
        <dbReference type="Proteomes" id="UP000605986"/>
    </source>
</evidence>
<proteinExistence type="inferred from homology"/>
<name>A0A8H4JKQ0_9HYPO</name>
<dbReference type="OrthoDB" id="427280at2759"/>
<dbReference type="InterPro" id="IPR036249">
    <property type="entry name" value="Thioredoxin-like_sf"/>
</dbReference>
<evidence type="ECO:0000256" key="5">
    <source>
        <dbReference type="ARBA" id="ARBA00012723"/>
    </source>
</evidence>
<keyword evidence="7" id="KW-0413">Isomerase</keyword>
<dbReference type="Gene3D" id="3.40.30.10">
    <property type="entry name" value="Glutaredoxin"/>
    <property type="match status" value="4"/>
</dbReference>